<dbReference type="InterPro" id="IPR013170">
    <property type="entry name" value="mRNA_splic_Cwf21_dom"/>
</dbReference>
<accession>A0A1A0H7E2</accession>
<dbReference type="Proteomes" id="UP000092555">
    <property type="component" value="Unassembled WGS sequence"/>
</dbReference>
<evidence type="ECO:0000256" key="2">
    <source>
        <dbReference type="ARBA" id="ARBA00005954"/>
    </source>
</evidence>
<evidence type="ECO:0000256" key="4">
    <source>
        <dbReference type="ARBA" id="ARBA00022664"/>
    </source>
</evidence>
<feature type="region of interest" description="Disordered" evidence="8">
    <location>
        <begin position="1"/>
        <end position="22"/>
    </location>
</feature>
<dbReference type="GeneID" id="30027989"/>
<protein>
    <recommendedName>
        <fullName evidence="3">Pre-mRNA-splicing factor CWC21</fullName>
    </recommendedName>
</protein>
<dbReference type="GO" id="GO:0005681">
    <property type="term" value="C:spliceosomal complex"/>
    <property type="evidence" value="ECO:0007669"/>
    <property type="project" value="UniProtKB-KW"/>
</dbReference>
<evidence type="ECO:0000313" key="11">
    <source>
        <dbReference type="Proteomes" id="UP000092555"/>
    </source>
</evidence>
<dbReference type="AlphaFoldDB" id="A0A1A0H7E2"/>
<comment type="subcellular location">
    <subcellularLocation>
        <location evidence="1">Nucleus</location>
    </subcellularLocation>
</comment>
<dbReference type="SMART" id="SM01115">
    <property type="entry name" value="cwf21"/>
    <property type="match status" value="1"/>
</dbReference>
<dbReference type="Pfam" id="PF08312">
    <property type="entry name" value="cwf21"/>
    <property type="match status" value="1"/>
</dbReference>
<keyword evidence="7" id="KW-0539">Nucleus</keyword>
<feature type="compositionally biased region" description="Polar residues" evidence="8">
    <location>
        <begin position="1"/>
        <end position="20"/>
    </location>
</feature>
<dbReference type="PANTHER" id="PTHR36562:SF5">
    <property type="entry name" value="SERINE_ARGININE REPETITIVE MATRIX 2"/>
    <property type="match status" value="1"/>
</dbReference>
<comment type="caution">
    <text evidence="10">The sequence shown here is derived from an EMBL/GenBank/DDBJ whole genome shotgun (WGS) entry which is preliminary data.</text>
</comment>
<evidence type="ECO:0000259" key="9">
    <source>
        <dbReference type="SMART" id="SM01115"/>
    </source>
</evidence>
<comment type="similarity">
    <text evidence="2">Belongs to the CWC21 family.</text>
</comment>
<keyword evidence="6" id="KW-0508">mRNA splicing</keyword>
<evidence type="ECO:0000256" key="3">
    <source>
        <dbReference type="ARBA" id="ARBA00020641"/>
    </source>
</evidence>
<gene>
    <name evidence="10" type="ORF">METBIDRAFT_208436</name>
</gene>
<name>A0A1A0H7E2_9ASCO</name>
<dbReference type="CDD" id="cd21372">
    <property type="entry name" value="cwf21_CWC21-like"/>
    <property type="match status" value="1"/>
</dbReference>
<dbReference type="RefSeq" id="XP_018710343.1">
    <property type="nucleotide sequence ID" value="XM_018855013.1"/>
</dbReference>
<proteinExistence type="inferred from homology"/>
<keyword evidence="5" id="KW-0747">Spliceosome</keyword>
<keyword evidence="11" id="KW-1185">Reference proteome</keyword>
<dbReference type="STRING" id="869754.A0A1A0H7E2"/>
<evidence type="ECO:0000256" key="5">
    <source>
        <dbReference type="ARBA" id="ARBA00022728"/>
    </source>
</evidence>
<organism evidence="10 11">
    <name type="scientific">Metschnikowia bicuspidata var. bicuspidata NRRL YB-4993</name>
    <dbReference type="NCBI Taxonomy" id="869754"/>
    <lineage>
        <taxon>Eukaryota</taxon>
        <taxon>Fungi</taxon>
        <taxon>Dikarya</taxon>
        <taxon>Ascomycota</taxon>
        <taxon>Saccharomycotina</taxon>
        <taxon>Pichiomycetes</taxon>
        <taxon>Metschnikowiaceae</taxon>
        <taxon>Metschnikowia</taxon>
    </lineage>
</organism>
<reference evidence="10 11" key="1">
    <citation type="submission" date="2016-05" db="EMBL/GenBank/DDBJ databases">
        <title>Comparative genomics of biotechnologically important yeasts.</title>
        <authorList>
            <consortium name="DOE Joint Genome Institute"/>
            <person name="Riley R."/>
            <person name="Haridas S."/>
            <person name="Wolfe K.H."/>
            <person name="Lopes M.R."/>
            <person name="Hittinger C.T."/>
            <person name="Goker M."/>
            <person name="Salamov A."/>
            <person name="Wisecaver J."/>
            <person name="Long T.M."/>
            <person name="Aerts A.L."/>
            <person name="Barry K."/>
            <person name="Choi C."/>
            <person name="Clum A."/>
            <person name="Coughlan A.Y."/>
            <person name="Deshpande S."/>
            <person name="Douglass A.P."/>
            <person name="Hanson S.J."/>
            <person name="Klenk H.-P."/>
            <person name="LaButti K."/>
            <person name="Lapidus A."/>
            <person name="Lindquist E."/>
            <person name="Lipzen A."/>
            <person name="Meier-kolthoff J.P."/>
            <person name="Ohm R.A."/>
            <person name="Otillar R.P."/>
            <person name="Pangilinan J."/>
            <person name="Peng Y."/>
            <person name="Rokas A."/>
            <person name="Rosa C.A."/>
            <person name="Scheuner C."/>
            <person name="Sibirny A.A."/>
            <person name="Slot J.C."/>
            <person name="Stielow J.B."/>
            <person name="Sun H."/>
            <person name="Kurtzman C.P."/>
            <person name="Blackwell M."/>
            <person name="Grigoriev I.V."/>
            <person name="Jeffries T.W."/>
        </authorList>
    </citation>
    <scope>NUCLEOTIDE SEQUENCE [LARGE SCALE GENOMIC DNA]</scope>
    <source>
        <strain evidence="10 11">NRRL YB-4993</strain>
    </source>
</reference>
<sequence>MSSNRIGLQTPRGSGTSGHVQKNIAVAKIEGLREKRKREAAEEHRRMVRAKMTEARKVARAEIESHDQKRQIEVRCMELRESLEDEDLEDEEIDKRVALFRNSLLIEQKAHETKAVPKDESRRLAIEAKEESVKGLKQETKDVSALAVVEEQHETDSRVTDEVCENKGPAPVYDYIPRYDVR</sequence>
<dbReference type="GO" id="GO:0006397">
    <property type="term" value="P:mRNA processing"/>
    <property type="evidence" value="ECO:0007669"/>
    <property type="project" value="UniProtKB-KW"/>
</dbReference>
<dbReference type="OrthoDB" id="10267305at2759"/>
<dbReference type="PANTHER" id="PTHR36562">
    <property type="entry name" value="SERINE/ARGININE REPETITIVE MATRIX 2"/>
    <property type="match status" value="1"/>
</dbReference>
<dbReference type="GO" id="GO:0008380">
    <property type="term" value="P:RNA splicing"/>
    <property type="evidence" value="ECO:0007669"/>
    <property type="project" value="UniProtKB-KW"/>
</dbReference>
<dbReference type="EMBL" id="LXTC01000005">
    <property type="protein sequence ID" value="OBA19818.1"/>
    <property type="molecule type" value="Genomic_DNA"/>
</dbReference>
<evidence type="ECO:0000256" key="8">
    <source>
        <dbReference type="SAM" id="MobiDB-lite"/>
    </source>
</evidence>
<feature type="domain" description="CWF21" evidence="9">
    <location>
        <begin position="64"/>
        <end position="109"/>
    </location>
</feature>
<dbReference type="Gene3D" id="6.10.140.420">
    <property type="match status" value="1"/>
</dbReference>
<dbReference type="InterPro" id="IPR051372">
    <property type="entry name" value="CWC21"/>
</dbReference>
<evidence type="ECO:0000256" key="7">
    <source>
        <dbReference type="ARBA" id="ARBA00023242"/>
    </source>
</evidence>
<evidence type="ECO:0000256" key="1">
    <source>
        <dbReference type="ARBA" id="ARBA00004123"/>
    </source>
</evidence>
<evidence type="ECO:0000256" key="6">
    <source>
        <dbReference type="ARBA" id="ARBA00023187"/>
    </source>
</evidence>
<evidence type="ECO:0000313" key="10">
    <source>
        <dbReference type="EMBL" id="OBA19818.1"/>
    </source>
</evidence>
<keyword evidence="4" id="KW-0507">mRNA processing</keyword>